<comment type="caution">
    <text evidence="1">The sequence shown here is derived from an EMBL/GenBank/DDBJ whole genome shotgun (WGS) entry which is preliminary data.</text>
</comment>
<organism evidence="1 2">
    <name type="scientific">Corynebacterium kalidii</name>
    <dbReference type="NCBI Taxonomy" id="2931982"/>
    <lineage>
        <taxon>Bacteria</taxon>
        <taxon>Bacillati</taxon>
        <taxon>Actinomycetota</taxon>
        <taxon>Actinomycetes</taxon>
        <taxon>Mycobacteriales</taxon>
        <taxon>Corynebacteriaceae</taxon>
        <taxon>Corynebacterium</taxon>
    </lineage>
</organism>
<dbReference type="AlphaFoldDB" id="A0A9X2B2K4"/>
<reference evidence="1" key="1">
    <citation type="submission" date="2022-04" db="EMBL/GenBank/DDBJ databases">
        <title>Corynebacterium kalidii LD5P10.</title>
        <authorList>
            <person name="Sun J.Q."/>
        </authorList>
    </citation>
    <scope>NUCLEOTIDE SEQUENCE</scope>
    <source>
        <strain evidence="1">LD5P10</strain>
    </source>
</reference>
<evidence type="ECO:0000313" key="1">
    <source>
        <dbReference type="EMBL" id="MCJ7858855.1"/>
    </source>
</evidence>
<keyword evidence="2" id="KW-1185">Reference proteome</keyword>
<dbReference type="NCBIfam" id="TIGR03941">
    <property type="entry name" value="tRNA_deam_assoc"/>
    <property type="match status" value="1"/>
</dbReference>
<name>A0A9X2B2K4_9CORY</name>
<proteinExistence type="predicted"/>
<sequence>MSGFVLAAELAEGDTGGASWRLRVLEKSVPDGLRPLLAGLGRLRAAGVLLGVVCVEDDWCALVRPGPRGPQLLLSDASVVVEDDDEPGIDLARDILAELDVDGPTDDDIDNADDPDAPWPEGDFDILADLGVSEQVLSVILDDGNMLATEQLMRVAEELGFDDDLADVLDGLGYTGWE</sequence>
<dbReference type="RefSeq" id="WP_244804589.1">
    <property type="nucleotide sequence ID" value="NZ_JALIEA010000013.1"/>
</dbReference>
<dbReference type="EMBL" id="JALIEA010000013">
    <property type="protein sequence ID" value="MCJ7858855.1"/>
    <property type="molecule type" value="Genomic_DNA"/>
</dbReference>
<accession>A0A9X2B2K4</accession>
<gene>
    <name evidence="1" type="ORF">MUN33_09020</name>
</gene>
<dbReference type="Proteomes" id="UP001139207">
    <property type="component" value="Unassembled WGS sequence"/>
</dbReference>
<protein>
    <submittedName>
        <fullName evidence="1">tRNA adenosine deaminase-associated protein</fullName>
    </submittedName>
</protein>
<dbReference type="InterPro" id="IPR023869">
    <property type="entry name" value="tRNA_Adeno_NH3ase_assoc_put"/>
</dbReference>
<evidence type="ECO:0000313" key="2">
    <source>
        <dbReference type="Proteomes" id="UP001139207"/>
    </source>
</evidence>